<reference evidence="2 3" key="1">
    <citation type="submission" date="2016-05" db="EMBL/GenBank/DDBJ databases">
        <title>A degradative enzymes factory behind the ericoid mycorrhizal symbiosis.</title>
        <authorList>
            <consortium name="DOE Joint Genome Institute"/>
            <person name="Martino E."/>
            <person name="Morin E."/>
            <person name="Grelet G."/>
            <person name="Kuo A."/>
            <person name="Kohler A."/>
            <person name="Daghino S."/>
            <person name="Barry K."/>
            <person name="Choi C."/>
            <person name="Cichocki N."/>
            <person name="Clum A."/>
            <person name="Copeland A."/>
            <person name="Hainaut M."/>
            <person name="Haridas S."/>
            <person name="Labutti K."/>
            <person name="Lindquist E."/>
            <person name="Lipzen A."/>
            <person name="Khouja H.-R."/>
            <person name="Murat C."/>
            <person name="Ohm R."/>
            <person name="Olson A."/>
            <person name="Spatafora J."/>
            <person name="Veneault-Fourrey C."/>
            <person name="Henrissat B."/>
            <person name="Grigoriev I."/>
            <person name="Martin F."/>
            <person name="Perotto S."/>
        </authorList>
    </citation>
    <scope>NUCLEOTIDE SEQUENCE [LARGE SCALE GENOMIC DNA]</scope>
    <source>
        <strain evidence="2 3">UAMH 7357</strain>
    </source>
</reference>
<dbReference type="Proteomes" id="UP000235672">
    <property type="component" value="Unassembled WGS sequence"/>
</dbReference>
<evidence type="ECO:0008006" key="4">
    <source>
        <dbReference type="Google" id="ProtNLM"/>
    </source>
</evidence>
<protein>
    <recommendedName>
        <fullName evidence="4">Secreted protein</fullName>
    </recommendedName>
</protein>
<evidence type="ECO:0000313" key="2">
    <source>
        <dbReference type="EMBL" id="PMD14937.1"/>
    </source>
</evidence>
<sequence length="135" mass="15836">MRTAVCLSVVFAIIFTPLTTAMPGKPDQGYRHVKALDAFMKNMEVRFAEYDAPGCVDMFGKVKPDYKDYAPVNRKCYNIKNDTVSIYHERGYMSQMWLYPERNCHGHAHLETDWSCCQPVERKWEPNRVWSFKMV</sequence>
<dbReference type="EMBL" id="KZ613517">
    <property type="protein sequence ID" value="PMD14937.1"/>
    <property type="molecule type" value="Genomic_DNA"/>
</dbReference>
<keyword evidence="1" id="KW-0732">Signal</keyword>
<feature type="signal peptide" evidence="1">
    <location>
        <begin position="1"/>
        <end position="21"/>
    </location>
</feature>
<evidence type="ECO:0000313" key="3">
    <source>
        <dbReference type="Proteomes" id="UP000235672"/>
    </source>
</evidence>
<accession>A0A2J6PLP2</accession>
<gene>
    <name evidence="2" type="ORF">NA56DRAFT_693641</name>
</gene>
<organism evidence="2 3">
    <name type="scientific">Hyaloscypha hepaticicola</name>
    <dbReference type="NCBI Taxonomy" id="2082293"/>
    <lineage>
        <taxon>Eukaryota</taxon>
        <taxon>Fungi</taxon>
        <taxon>Dikarya</taxon>
        <taxon>Ascomycota</taxon>
        <taxon>Pezizomycotina</taxon>
        <taxon>Leotiomycetes</taxon>
        <taxon>Helotiales</taxon>
        <taxon>Hyaloscyphaceae</taxon>
        <taxon>Hyaloscypha</taxon>
    </lineage>
</organism>
<proteinExistence type="predicted"/>
<name>A0A2J6PLP2_9HELO</name>
<feature type="chain" id="PRO_5014329590" description="Secreted protein" evidence="1">
    <location>
        <begin position="22"/>
        <end position="135"/>
    </location>
</feature>
<evidence type="ECO:0000256" key="1">
    <source>
        <dbReference type="SAM" id="SignalP"/>
    </source>
</evidence>
<dbReference type="OrthoDB" id="3549793at2759"/>
<dbReference type="AlphaFoldDB" id="A0A2J6PLP2"/>
<keyword evidence="3" id="KW-1185">Reference proteome</keyword>